<feature type="region of interest" description="Disordered" evidence="1">
    <location>
        <begin position="492"/>
        <end position="516"/>
    </location>
</feature>
<organism evidence="2 3">
    <name type="scientific">Cyphellophora europaea (strain CBS 101466)</name>
    <name type="common">Phialophora europaea</name>
    <dbReference type="NCBI Taxonomy" id="1220924"/>
    <lineage>
        <taxon>Eukaryota</taxon>
        <taxon>Fungi</taxon>
        <taxon>Dikarya</taxon>
        <taxon>Ascomycota</taxon>
        <taxon>Pezizomycotina</taxon>
        <taxon>Eurotiomycetes</taxon>
        <taxon>Chaetothyriomycetidae</taxon>
        <taxon>Chaetothyriales</taxon>
        <taxon>Cyphellophoraceae</taxon>
        <taxon>Cyphellophora</taxon>
    </lineage>
</organism>
<evidence type="ECO:0000313" key="2">
    <source>
        <dbReference type="EMBL" id="ETN44056.1"/>
    </source>
</evidence>
<dbReference type="AlphaFoldDB" id="W2S5R3"/>
<keyword evidence="3" id="KW-1185">Reference proteome</keyword>
<dbReference type="PANTHER" id="PTHR37535:SF3">
    <property type="entry name" value="FLUG DOMAIN-CONTAINING PROTEIN"/>
    <property type="match status" value="1"/>
</dbReference>
<name>W2S5R3_CYPE1</name>
<dbReference type="HOGENOM" id="CLU_011524_0_0_1"/>
<dbReference type="InParanoid" id="W2S5R3"/>
<feature type="region of interest" description="Disordered" evidence="1">
    <location>
        <begin position="952"/>
        <end position="974"/>
    </location>
</feature>
<evidence type="ECO:0000313" key="3">
    <source>
        <dbReference type="Proteomes" id="UP000030752"/>
    </source>
</evidence>
<dbReference type="STRING" id="1220924.W2S5R3"/>
<dbReference type="eggNOG" id="ENOG502SH56">
    <property type="taxonomic scope" value="Eukaryota"/>
</dbReference>
<feature type="region of interest" description="Disordered" evidence="1">
    <location>
        <begin position="738"/>
        <end position="802"/>
    </location>
</feature>
<dbReference type="RefSeq" id="XP_008713812.1">
    <property type="nucleotide sequence ID" value="XM_008715590.1"/>
</dbReference>
<feature type="region of interest" description="Disordered" evidence="1">
    <location>
        <begin position="851"/>
        <end position="893"/>
    </location>
</feature>
<reference evidence="2 3" key="1">
    <citation type="submission" date="2013-03" db="EMBL/GenBank/DDBJ databases">
        <title>The Genome Sequence of Phialophora europaea CBS 101466.</title>
        <authorList>
            <consortium name="The Broad Institute Genomics Platform"/>
            <person name="Cuomo C."/>
            <person name="de Hoog S."/>
            <person name="Gorbushina A."/>
            <person name="Walker B."/>
            <person name="Young S.K."/>
            <person name="Zeng Q."/>
            <person name="Gargeya S."/>
            <person name="Fitzgerald M."/>
            <person name="Haas B."/>
            <person name="Abouelleil A."/>
            <person name="Allen A.W."/>
            <person name="Alvarado L."/>
            <person name="Arachchi H.M."/>
            <person name="Berlin A.M."/>
            <person name="Chapman S.B."/>
            <person name="Gainer-Dewar J."/>
            <person name="Goldberg J."/>
            <person name="Griggs A."/>
            <person name="Gujja S."/>
            <person name="Hansen M."/>
            <person name="Howarth C."/>
            <person name="Imamovic A."/>
            <person name="Ireland A."/>
            <person name="Larimer J."/>
            <person name="McCowan C."/>
            <person name="Murphy C."/>
            <person name="Pearson M."/>
            <person name="Poon T.W."/>
            <person name="Priest M."/>
            <person name="Roberts A."/>
            <person name="Saif S."/>
            <person name="Shea T."/>
            <person name="Sisk P."/>
            <person name="Sykes S."/>
            <person name="Wortman J."/>
            <person name="Nusbaum C."/>
            <person name="Birren B."/>
        </authorList>
    </citation>
    <scope>NUCLEOTIDE SEQUENCE [LARGE SCALE GENOMIC DNA]</scope>
    <source>
        <strain evidence="2 3">CBS 101466</strain>
    </source>
</reference>
<gene>
    <name evidence="2" type="ORF">HMPREF1541_10921</name>
</gene>
<feature type="compositionally biased region" description="Polar residues" evidence="1">
    <location>
        <begin position="768"/>
        <end position="784"/>
    </location>
</feature>
<dbReference type="EMBL" id="KB822716">
    <property type="protein sequence ID" value="ETN44056.1"/>
    <property type="molecule type" value="Genomic_DNA"/>
</dbReference>
<feature type="compositionally biased region" description="Basic and acidic residues" evidence="1">
    <location>
        <begin position="740"/>
        <end position="755"/>
    </location>
</feature>
<accession>W2S5R3</accession>
<dbReference type="OrthoDB" id="4139230at2759"/>
<sequence length="1018" mass="116015">MKDTTVIRRRARQARLREERNFDVWAATATADLVQKPIRPLTSAAYDRMLQEWDTFASTSEVNLSPLNVTTLKKFLKWYADGRKGRLSSPVPDSGVAQHITQNSMYTCWKSFMSAWHRRTGDIFSKSIQNTIETVSVRRTASGSERLTVTQLIYGGDNNWLNLRTARRVTRNFTLTDFQACVRQLWQNDWYDFNCEAYRIGLHQMMLMHIGTSARSAEYVINLRYRVRFSTPHRRAVLLSVQDTVLYQVWFEDRPHPQLVIDLCRNHTKGLANLPRQQPEHLLYELVDLPFYYNTVAFFVAGLLSIQGLRNFDTWSDLCAATKPPDRNFLWVDYTETVLDRHVYARYSAAPDGETKAATSLIGALALLGQRTGFRDRPTPGAIRREALLQVDRHGYSINERMRHADHRNPNTYGGYYQNAISTVDGQATYFGLEQQLPKLHELFRGFSIRRDYQYQPEMPLRLQNQISDAQPAIEDDNGVTDRRARQKLYDDRRRQRDTVRRTNQRCSGQGSTRSEGCAYESDFQQARRLMPQRDRLAGSLFQTGSLRSAEGIDLMSDLVALFSSRNPDTYCVELNSSRSHCDTCGGARPKIASQEWWRHVYHCRKEDFKRRGDFTDFCFLCFAWFDHVDAWTEHASQHGHNVPLKCNLATFRGTVIRPAWCPDCTIQLEKPGGGGKGLTQFFNVTAWKAHMDKHVHELRPGQYQCSHPRCAHLERYESIAEYVAHRFDVHLIPVPDGVVDNRSRGAKTTNKDPAAEEEPCDAAHLQSGRTSHSQPCEASSQDSIRAVAHSSPRGLSARPGRTSAVFAEECEDGGRHDNDDAASPALNMEISTNHDQDLQYETDESLEILDSVSSSVSSSSSSSSGRHTSPPRQQSRSAVRSNRPKSAESKLTTIEVIIPTRPPQGWDNVPLADCMELTGEPPEEDTACEKLASEDNFVEVEAGHSMRLPPRRSFFPKHSTCPGKPRDDTPSGTRMGIYKIAESSRNFIRRRNAITEMHARTRERRRLRFKVSTTACV</sequence>
<feature type="compositionally biased region" description="Polar residues" evidence="1">
    <location>
        <begin position="866"/>
        <end position="881"/>
    </location>
</feature>
<evidence type="ECO:0000256" key="1">
    <source>
        <dbReference type="SAM" id="MobiDB-lite"/>
    </source>
</evidence>
<feature type="compositionally biased region" description="Low complexity" evidence="1">
    <location>
        <begin position="852"/>
        <end position="865"/>
    </location>
</feature>
<proteinExistence type="predicted"/>
<dbReference type="PANTHER" id="PTHR37535">
    <property type="entry name" value="FLUG DOMAIN PROTEIN"/>
    <property type="match status" value="1"/>
</dbReference>
<feature type="compositionally biased region" description="Basic and acidic residues" evidence="1">
    <location>
        <begin position="492"/>
        <end position="501"/>
    </location>
</feature>
<dbReference type="Proteomes" id="UP000030752">
    <property type="component" value="Unassembled WGS sequence"/>
</dbReference>
<protein>
    <submittedName>
        <fullName evidence="2">Uncharacterized protein</fullName>
    </submittedName>
</protein>
<dbReference type="VEuPathDB" id="FungiDB:HMPREF1541_10921"/>
<dbReference type="GeneID" id="19978260"/>